<proteinExistence type="predicted"/>
<keyword evidence="2" id="KW-1133">Transmembrane helix</keyword>
<reference evidence="3" key="1">
    <citation type="submission" date="2020-01" db="EMBL/GenBank/DDBJ databases">
        <title>Patterns of diversity and host range of bacteriophage communities associated with bean-nodulatin bacteria.</title>
        <authorList>
            <person name="Vann Cauwenberghe J."/>
            <person name="Santamaria R.I."/>
            <person name="Bustos P."/>
            <person name="Juarez S."/>
            <person name="Gonzalez V."/>
        </authorList>
    </citation>
    <scope>NUCLEOTIDE SEQUENCE</scope>
</reference>
<accession>A0A7S5RBI3</accession>
<protein>
    <submittedName>
        <fullName evidence="3">Uncharacterized protein</fullName>
    </submittedName>
</protein>
<keyword evidence="2" id="KW-0812">Transmembrane</keyword>
<dbReference type="EMBL" id="MN988501">
    <property type="protein sequence ID" value="QIG68984.1"/>
    <property type="molecule type" value="Genomic_DNA"/>
</dbReference>
<evidence type="ECO:0000313" key="3">
    <source>
        <dbReference type="EMBL" id="QIG68984.1"/>
    </source>
</evidence>
<organism evidence="3 4">
    <name type="scientific">Rhizobium phage RHph_Y3_43</name>
    <dbReference type="NCBI Taxonomy" id="2509778"/>
    <lineage>
        <taxon>Viruses</taxon>
        <taxon>Duplodnaviria</taxon>
        <taxon>Heunggongvirae</taxon>
        <taxon>Uroviricota</taxon>
        <taxon>Caudoviricetes</taxon>
        <taxon>Kleczkowskavirus</taxon>
        <taxon>Kleczkowskavirus RHEph4</taxon>
    </lineage>
</organism>
<keyword evidence="2" id="KW-0472">Membrane</keyword>
<feature type="region of interest" description="Disordered" evidence="1">
    <location>
        <begin position="86"/>
        <end position="115"/>
    </location>
</feature>
<evidence type="ECO:0000256" key="1">
    <source>
        <dbReference type="SAM" id="MobiDB-lite"/>
    </source>
</evidence>
<feature type="compositionally biased region" description="Basic and acidic residues" evidence="1">
    <location>
        <begin position="96"/>
        <end position="111"/>
    </location>
</feature>
<evidence type="ECO:0000256" key="2">
    <source>
        <dbReference type="SAM" id="Phobius"/>
    </source>
</evidence>
<evidence type="ECO:0000313" key="4">
    <source>
        <dbReference type="Proteomes" id="UP000649522"/>
    </source>
</evidence>
<gene>
    <name evidence="3" type="ORF">EVB73_048</name>
</gene>
<feature type="transmembrane region" description="Helical" evidence="2">
    <location>
        <begin position="14"/>
        <end position="37"/>
    </location>
</feature>
<sequence length="138" mass="15284">MTAVWAFLGGLAGIARMIAAAAITAVALILYFTWAVIPEREEKAREGYVLLTRATTAEATAQALRDQLKAQSIVIDAYQTQYRNQLAKQEQTDAEAEARITEYEAQPKPDSADDSLTIDQYDFIVRQRQSRKAASSGR</sequence>
<dbReference type="Proteomes" id="UP000649522">
    <property type="component" value="Segment"/>
</dbReference>
<name>A0A7S5RBI3_9CAUD</name>